<dbReference type="EMBL" id="CP034248">
    <property type="protein sequence ID" value="AZK46671.1"/>
    <property type="molecule type" value="Genomic_DNA"/>
</dbReference>
<evidence type="ECO:0000313" key="1">
    <source>
        <dbReference type="EMBL" id="AZK46671.1"/>
    </source>
</evidence>
<accession>A0A3Q8S4V7</accession>
<gene>
    <name evidence="1" type="ORF">EIM92_11315</name>
</gene>
<dbReference type="Proteomes" id="UP000273145">
    <property type="component" value="Chromosome"/>
</dbReference>
<reference evidence="1 2" key="1">
    <citation type="submission" date="2018-11" db="EMBL/GenBank/DDBJ databases">
        <title>Genome sequencing of Paenibacillus lentus DSM25539(T).</title>
        <authorList>
            <person name="Kook J.-K."/>
            <person name="Park S.-N."/>
            <person name="Lim Y.K."/>
        </authorList>
    </citation>
    <scope>NUCLEOTIDE SEQUENCE [LARGE SCALE GENOMIC DNA]</scope>
    <source>
        <strain evidence="1 2">DSM 25539</strain>
    </source>
</reference>
<organism evidence="1 2">
    <name type="scientific">Paenibacillus lentus</name>
    <dbReference type="NCBI Taxonomy" id="1338368"/>
    <lineage>
        <taxon>Bacteria</taxon>
        <taxon>Bacillati</taxon>
        <taxon>Bacillota</taxon>
        <taxon>Bacilli</taxon>
        <taxon>Bacillales</taxon>
        <taxon>Paenibacillaceae</taxon>
        <taxon>Paenibacillus</taxon>
    </lineage>
</organism>
<sequence length="65" mass="7387">MIKAINHMDTLGRDSIKELITGELADYICVIIEHSNEFDGICNKSIYLQAKDNRSHLPHSSQVEM</sequence>
<protein>
    <submittedName>
        <fullName evidence="1">Uncharacterized protein</fullName>
    </submittedName>
</protein>
<proteinExistence type="predicted"/>
<dbReference type="OrthoDB" id="9785080at2"/>
<dbReference type="AlphaFoldDB" id="A0A3Q8S4V7"/>
<dbReference type="KEGG" id="plen:EIM92_11315"/>
<name>A0A3Q8S4V7_9BACL</name>
<evidence type="ECO:0000313" key="2">
    <source>
        <dbReference type="Proteomes" id="UP000273145"/>
    </source>
</evidence>
<keyword evidence="2" id="KW-1185">Reference proteome</keyword>
<dbReference type="RefSeq" id="WP_125082722.1">
    <property type="nucleotide sequence ID" value="NZ_CP034248.1"/>
</dbReference>